<reference evidence="3" key="1">
    <citation type="submission" date="2021-04" db="EMBL/GenBank/DDBJ databases">
        <title>Genome based classification of Actinospica acidithermotolerans sp. nov., an actinobacterium isolated from an Indonesian hot spring.</title>
        <authorList>
            <person name="Kusuma A.B."/>
            <person name="Putra K.E."/>
            <person name="Nafisah S."/>
            <person name="Loh J."/>
            <person name="Nouioui I."/>
            <person name="Goodfellow M."/>
        </authorList>
    </citation>
    <scope>NUCLEOTIDE SEQUENCE</scope>
    <source>
        <strain evidence="3">CSCA 57</strain>
    </source>
</reference>
<keyword evidence="4" id="KW-1185">Reference proteome</keyword>
<dbReference type="InterPro" id="IPR013325">
    <property type="entry name" value="RNA_pol_sigma_r2"/>
</dbReference>
<accession>A0A941EXB1</accession>
<dbReference type="EMBL" id="JAGSOG010000752">
    <property type="protein sequence ID" value="MBR7839897.1"/>
    <property type="molecule type" value="Genomic_DNA"/>
</dbReference>
<dbReference type="AlphaFoldDB" id="A0A941EXB1"/>
<dbReference type="Pfam" id="PF00140">
    <property type="entry name" value="Sigma70_r1_2"/>
    <property type="match status" value="1"/>
</dbReference>
<sequence>MATRAVARRQSAAGETVDSASSVRAHSGEIADRDLVGMYLDEIARTPLLDAAKEVELSQIIEAGVFARQILDGYEESKVGATTEELQA</sequence>
<feature type="domain" description="RNA polymerase sigma-70 region 1.2" evidence="2">
    <location>
        <begin position="34"/>
        <end position="67"/>
    </location>
</feature>
<comment type="caution">
    <text evidence="3">The sequence shown here is derived from an EMBL/GenBank/DDBJ whole genome shotgun (WGS) entry which is preliminary data.</text>
</comment>
<proteinExistence type="predicted"/>
<evidence type="ECO:0000259" key="2">
    <source>
        <dbReference type="Pfam" id="PF00140"/>
    </source>
</evidence>
<dbReference type="Proteomes" id="UP000675781">
    <property type="component" value="Unassembled WGS sequence"/>
</dbReference>
<protein>
    <recommendedName>
        <fullName evidence="2">RNA polymerase sigma-70 region 1.2 domain-containing protein</fullName>
    </recommendedName>
</protein>
<organism evidence="3 4">
    <name type="scientific">Actinospica durhamensis</name>
    <dbReference type="NCBI Taxonomy" id="1508375"/>
    <lineage>
        <taxon>Bacteria</taxon>
        <taxon>Bacillati</taxon>
        <taxon>Actinomycetota</taxon>
        <taxon>Actinomycetes</taxon>
        <taxon>Catenulisporales</taxon>
        <taxon>Actinospicaceae</taxon>
        <taxon>Actinospica</taxon>
    </lineage>
</organism>
<dbReference type="RefSeq" id="WP_212534287.1">
    <property type="nucleotide sequence ID" value="NZ_JAGSOG010000752.1"/>
</dbReference>
<feature type="non-terminal residue" evidence="3">
    <location>
        <position position="88"/>
    </location>
</feature>
<gene>
    <name evidence="3" type="ORF">KDL01_42070</name>
</gene>
<evidence type="ECO:0000313" key="3">
    <source>
        <dbReference type="EMBL" id="MBR7839897.1"/>
    </source>
</evidence>
<dbReference type="GO" id="GO:0016987">
    <property type="term" value="F:sigma factor activity"/>
    <property type="evidence" value="ECO:0007669"/>
    <property type="project" value="InterPro"/>
</dbReference>
<dbReference type="InterPro" id="IPR009042">
    <property type="entry name" value="RNA_pol_sigma70_r1_2"/>
</dbReference>
<dbReference type="SUPFAM" id="SSF88946">
    <property type="entry name" value="Sigma2 domain of RNA polymerase sigma factors"/>
    <property type="match status" value="1"/>
</dbReference>
<feature type="region of interest" description="Disordered" evidence="1">
    <location>
        <begin position="1"/>
        <end position="25"/>
    </location>
</feature>
<evidence type="ECO:0000256" key="1">
    <source>
        <dbReference type="SAM" id="MobiDB-lite"/>
    </source>
</evidence>
<dbReference type="Gene3D" id="1.10.601.10">
    <property type="entry name" value="RNA Polymerase Primary Sigma Factor"/>
    <property type="match status" value="1"/>
</dbReference>
<name>A0A941EXB1_9ACTN</name>
<dbReference type="GO" id="GO:0003677">
    <property type="term" value="F:DNA binding"/>
    <property type="evidence" value="ECO:0007669"/>
    <property type="project" value="InterPro"/>
</dbReference>
<dbReference type="GO" id="GO:0006352">
    <property type="term" value="P:DNA-templated transcription initiation"/>
    <property type="evidence" value="ECO:0007669"/>
    <property type="project" value="InterPro"/>
</dbReference>
<evidence type="ECO:0000313" key="4">
    <source>
        <dbReference type="Proteomes" id="UP000675781"/>
    </source>
</evidence>